<comment type="caution">
    <text evidence="1">The sequence shown here is derived from an EMBL/GenBank/DDBJ whole genome shotgun (WGS) entry which is preliminary data.</text>
</comment>
<dbReference type="AlphaFoldDB" id="A0AAI8YYZ4"/>
<dbReference type="EMBL" id="CAVMBE010000025">
    <property type="protein sequence ID" value="CAK4015869.1"/>
    <property type="molecule type" value="Genomic_DNA"/>
</dbReference>
<keyword evidence="2" id="KW-1185">Reference proteome</keyword>
<proteinExistence type="predicted"/>
<accession>A0AAI8YYZ4</accession>
<protein>
    <submittedName>
        <fullName evidence="1">Uncharacterized protein</fullName>
    </submittedName>
</protein>
<evidence type="ECO:0000313" key="2">
    <source>
        <dbReference type="Proteomes" id="UP001296104"/>
    </source>
</evidence>
<dbReference type="Proteomes" id="UP001296104">
    <property type="component" value="Unassembled WGS sequence"/>
</dbReference>
<evidence type="ECO:0000313" key="1">
    <source>
        <dbReference type="EMBL" id="CAK4015869.1"/>
    </source>
</evidence>
<gene>
    <name evidence="1" type="ORF">LECACI_7A004578</name>
</gene>
<reference evidence="1" key="1">
    <citation type="submission" date="2023-11" db="EMBL/GenBank/DDBJ databases">
        <authorList>
            <person name="Alioto T."/>
            <person name="Alioto T."/>
            <person name="Gomez Garrido J."/>
        </authorList>
    </citation>
    <scope>NUCLEOTIDE SEQUENCE</scope>
</reference>
<organism evidence="1 2">
    <name type="scientific">Lecanosticta acicola</name>
    <dbReference type="NCBI Taxonomy" id="111012"/>
    <lineage>
        <taxon>Eukaryota</taxon>
        <taxon>Fungi</taxon>
        <taxon>Dikarya</taxon>
        <taxon>Ascomycota</taxon>
        <taxon>Pezizomycotina</taxon>
        <taxon>Dothideomycetes</taxon>
        <taxon>Dothideomycetidae</taxon>
        <taxon>Mycosphaerellales</taxon>
        <taxon>Mycosphaerellaceae</taxon>
        <taxon>Lecanosticta</taxon>
    </lineage>
</organism>
<sequence>MWEKRREAEDEMSNLEVFGGTDEEEMRLEDFIALGGKPVSRGHLSFQDADLRILQDGAFGGNLIAKTARSQRKKRTGTRGRNGERVRRTTSDLDVEVNVMQYYSKSALIIMLQACFERFGTD</sequence>
<name>A0AAI8YYZ4_9PEZI</name>